<dbReference type="Proteomes" id="UP000245119">
    <property type="component" value="Linkage Group LG7"/>
</dbReference>
<keyword evidence="3" id="KW-0808">Transferase</keyword>
<evidence type="ECO:0000256" key="5">
    <source>
        <dbReference type="ARBA" id="ARBA00022968"/>
    </source>
</evidence>
<comment type="similarity">
    <text evidence="2">Belongs to the galactose-3-O-sulfotransferase family.</text>
</comment>
<evidence type="ECO:0000256" key="7">
    <source>
        <dbReference type="ARBA" id="ARBA00023034"/>
    </source>
</evidence>
<keyword evidence="6" id="KW-1133">Transmembrane helix</keyword>
<dbReference type="GO" id="GO:0001733">
    <property type="term" value="F:galactosylceramide sulfotransferase activity"/>
    <property type="evidence" value="ECO:0007669"/>
    <property type="project" value="InterPro"/>
</dbReference>
<evidence type="ECO:0008006" key="12">
    <source>
        <dbReference type="Google" id="ProtNLM"/>
    </source>
</evidence>
<dbReference type="InterPro" id="IPR027417">
    <property type="entry name" value="P-loop_NTPase"/>
</dbReference>
<dbReference type="PANTHER" id="PTHR14647:SF87">
    <property type="entry name" value="PUTATIVE-RELATED"/>
    <property type="match status" value="1"/>
</dbReference>
<evidence type="ECO:0000256" key="8">
    <source>
        <dbReference type="ARBA" id="ARBA00023136"/>
    </source>
</evidence>
<dbReference type="EMBL" id="PZQS01000007">
    <property type="protein sequence ID" value="PVD27086.1"/>
    <property type="molecule type" value="Genomic_DNA"/>
</dbReference>
<evidence type="ECO:0000313" key="11">
    <source>
        <dbReference type="Proteomes" id="UP000245119"/>
    </source>
</evidence>
<dbReference type="InterPro" id="IPR009729">
    <property type="entry name" value="Gal-3-0_sulfotransfrase"/>
</dbReference>
<keyword evidence="11" id="KW-1185">Reference proteome</keyword>
<accession>A0A2T7P105</accession>
<comment type="subcellular location">
    <subcellularLocation>
        <location evidence="1">Golgi apparatus membrane</location>
        <topology evidence="1">Single-pass type II membrane protein</topology>
    </subcellularLocation>
</comment>
<keyword evidence="4" id="KW-0812">Transmembrane</keyword>
<dbReference type="OrthoDB" id="514299at2759"/>
<keyword evidence="9" id="KW-0325">Glycoprotein</keyword>
<dbReference type="PANTHER" id="PTHR14647">
    <property type="entry name" value="GALACTOSE-3-O-SULFOTRANSFERASE"/>
    <property type="match status" value="1"/>
</dbReference>
<dbReference type="GO" id="GO:0000139">
    <property type="term" value="C:Golgi membrane"/>
    <property type="evidence" value="ECO:0007669"/>
    <property type="project" value="UniProtKB-SubCell"/>
</dbReference>
<evidence type="ECO:0000256" key="1">
    <source>
        <dbReference type="ARBA" id="ARBA00004323"/>
    </source>
</evidence>
<dbReference type="SUPFAM" id="SSF52540">
    <property type="entry name" value="P-loop containing nucleoside triphosphate hydrolases"/>
    <property type="match status" value="1"/>
</dbReference>
<evidence type="ECO:0000256" key="6">
    <source>
        <dbReference type="ARBA" id="ARBA00022989"/>
    </source>
</evidence>
<evidence type="ECO:0000256" key="4">
    <source>
        <dbReference type="ARBA" id="ARBA00022692"/>
    </source>
</evidence>
<sequence>MAPEFGVTVHKAGSTTVTNILYRFALTHDLNVALPRNGFQIAQRVSDWANRVQPLVPGTAGHYDILATHVVFNDTAAKQWLPRDTKYVAIVRQPFEQFVSAFYYYRDLFHIKRLQMVPGDDPIQTILFNLEKWDAELRGCGTMISNRMSCDFGVPFDQLRNSSFLQSYLNSLDRLFHLVMIAEFFNESLVLLKRTLSWSFKDILYINLSNKHKHRKYNLTPAQKENFRKTRLADFMLYEHFVRIFRQKVAAEGDNFADEVRSFNRVRTDVEEFCTGRGNGTNATRIIAASRYSPCFIVTSADCEFLSQDFRQLTSQNRQSMRKKGILL</sequence>
<dbReference type="Gene3D" id="3.40.50.300">
    <property type="entry name" value="P-loop containing nucleotide triphosphate hydrolases"/>
    <property type="match status" value="1"/>
</dbReference>
<evidence type="ECO:0000313" key="10">
    <source>
        <dbReference type="EMBL" id="PVD27086.1"/>
    </source>
</evidence>
<evidence type="ECO:0000256" key="3">
    <source>
        <dbReference type="ARBA" id="ARBA00022679"/>
    </source>
</evidence>
<proteinExistence type="inferred from homology"/>
<evidence type="ECO:0000256" key="2">
    <source>
        <dbReference type="ARBA" id="ARBA00008124"/>
    </source>
</evidence>
<keyword evidence="7" id="KW-0333">Golgi apparatus</keyword>
<gene>
    <name evidence="10" type="ORF">C0Q70_12237</name>
</gene>
<dbReference type="GO" id="GO:0009247">
    <property type="term" value="P:glycolipid biosynthetic process"/>
    <property type="evidence" value="ECO:0007669"/>
    <property type="project" value="InterPro"/>
</dbReference>
<comment type="caution">
    <text evidence="10">The sequence shown here is derived from an EMBL/GenBank/DDBJ whole genome shotgun (WGS) entry which is preliminary data.</text>
</comment>
<keyword evidence="5" id="KW-0735">Signal-anchor</keyword>
<organism evidence="10 11">
    <name type="scientific">Pomacea canaliculata</name>
    <name type="common">Golden apple snail</name>
    <dbReference type="NCBI Taxonomy" id="400727"/>
    <lineage>
        <taxon>Eukaryota</taxon>
        <taxon>Metazoa</taxon>
        <taxon>Spiralia</taxon>
        <taxon>Lophotrochozoa</taxon>
        <taxon>Mollusca</taxon>
        <taxon>Gastropoda</taxon>
        <taxon>Caenogastropoda</taxon>
        <taxon>Architaenioglossa</taxon>
        <taxon>Ampullarioidea</taxon>
        <taxon>Ampullariidae</taxon>
        <taxon>Pomacea</taxon>
    </lineage>
</organism>
<keyword evidence="8" id="KW-0472">Membrane</keyword>
<dbReference type="Pfam" id="PF06990">
    <property type="entry name" value="Gal-3-0_sulfotr"/>
    <property type="match status" value="1"/>
</dbReference>
<name>A0A2T7P105_POMCA</name>
<evidence type="ECO:0000256" key="9">
    <source>
        <dbReference type="ARBA" id="ARBA00023180"/>
    </source>
</evidence>
<protein>
    <recommendedName>
        <fullName evidence="12">Sulfotransferase domain-containing protein</fullName>
    </recommendedName>
</protein>
<reference evidence="10 11" key="1">
    <citation type="submission" date="2018-04" db="EMBL/GenBank/DDBJ databases">
        <title>The genome of golden apple snail Pomacea canaliculata provides insight into stress tolerance and invasive adaptation.</title>
        <authorList>
            <person name="Liu C."/>
            <person name="Liu B."/>
            <person name="Ren Y."/>
            <person name="Zhang Y."/>
            <person name="Wang H."/>
            <person name="Li S."/>
            <person name="Jiang F."/>
            <person name="Yin L."/>
            <person name="Zhang G."/>
            <person name="Qian W."/>
            <person name="Fan W."/>
        </authorList>
    </citation>
    <scope>NUCLEOTIDE SEQUENCE [LARGE SCALE GENOMIC DNA]</scope>
    <source>
        <strain evidence="10">SZHN2017</strain>
        <tissue evidence="10">Muscle</tissue>
    </source>
</reference>
<dbReference type="AlphaFoldDB" id="A0A2T7P105"/>